<name>A0A6M1RTJ0_9BACT</name>
<gene>
    <name evidence="1" type="ORF">G4L39_04740</name>
</gene>
<dbReference type="RefSeq" id="WP_165106311.1">
    <property type="nucleotide sequence ID" value="NZ_JAAKYA010000029.1"/>
</dbReference>
<dbReference type="AlphaFoldDB" id="A0A6M1RTJ0"/>
<dbReference type="Proteomes" id="UP000477311">
    <property type="component" value="Unassembled WGS sequence"/>
</dbReference>
<dbReference type="EMBL" id="JAAKYA010000029">
    <property type="protein sequence ID" value="NGO38701.1"/>
    <property type="molecule type" value="Genomic_DNA"/>
</dbReference>
<accession>A0A6M1RTJ0</accession>
<protein>
    <submittedName>
        <fullName evidence="1">Uncharacterized protein</fullName>
    </submittedName>
</protein>
<evidence type="ECO:0000313" key="1">
    <source>
        <dbReference type="EMBL" id="NGO38701.1"/>
    </source>
</evidence>
<proteinExistence type="predicted"/>
<organism evidence="1 2">
    <name type="scientific">Limisphaera ngatamarikiensis</name>
    <dbReference type="NCBI Taxonomy" id="1324935"/>
    <lineage>
        <taxon>Bacteria</taxon>
        <taxon>Pseudomonadati</taxon>
        <taxon>Verrucomicrobiota</taxon>
        <taxon>Verrucomicrobiia</taxon>
        <taxon>Limisphaerales</taxon>
        <taxon>Limisphaeraceae</taxon>
        <taxon>Limisphaera</taxon>
    </lineage>
</organism>
<sequence>MLLGRLLVATGVVKRIPEKGGYRVREDLPWPAFSAGAVLRVRSGVSGSGTAAVAVGARSGAVACGGGERASSGVGGLIGGTRAEAAPGAERTGRVRSGRGGRWDWRFWRRWRGRGAAAAVRQMELPLSREEALSQVRVVRNVFLDGEGEGRVRRGGWLRRVRRVLDGLALRLAGGG</sequence>
<reference evidence="1 2" key="1">
    <citation type="submission" date="2020-02" db="EMBL/GenBank/DDBJ databases">
        <title>Draft genome sequence of Limisphaera ngatamarikiensis NGM72.4T, a thermophilic Verrucomicrobia grouped in subdivision 3.</title>
        <authorList>
            <person name="Carere C.R."/>
            <person name="Steen J."/>
            <person name="Hugenholtz P."/>
            <person name="Stott M.B."/>
        </authorList>
    </citation>
    <scope>NUCLEOTIDE SEQUENCE [LARGE SCALE GENOMIC DNA]</scope>
    <source>
        <strain evidence="1 2">NGM72.4</strain>
    </source>
</reference>
<evidence type="ECO:0000313" key="2">
    <source>
        <dbReference type="Proteomes" id="UP000477311"/>
    </source>
</evidence>
<keyword evidence="2" id="KW-1185">Reference proteome</keyword>
<comment type="caution">
    <text evidence="1">The sequence shown here is derived from an EMBL/GenBank/DDBJ whole genome shotgun (WGS) entry which is preliminary data.</text>
</comment>